<organism evidence="9 10">
    <name type="scientific">Desulfohalobium retbaense (strain ATCC 49708 / DSM 5692 / JCM 16813 / HR100)</name>
    <dbReference type="NCBI Taxonomy" id="485915"/>
    <lineage>
        <taxon>Bacteria</taxon>
        <taxon>Pseudomonadati</taxon>
        <taxon>Thermodesulfobacteriota</taxon>
        <taxon>Desulfovibrionia</taxon>
        <taxon>Desulfovibrionales</taxon>
        <taxon>Desulfohalobiaceae</taxon>
        <taxon>Desulfohalobium</taxon>
    </lineage>
</organism>
<dbReference type="KEGG" id="drt:Dret_2458"/>
<protein>
    <submittedName>
        <fullName evidence="9">TRAP dicarboxylate transporter, DctM subunit</fullName>
    </submittedName>
</protein>
<evidence type="ECO:0000259" key="8">
    <source>
        <dbReference type="Pfam" id="PF06808"/>
    </source>
</evidence>
<evidence type="ECO:0000313" key="9">
    <source>
        <dbReference type="EMBL" id="ACV69740.1"/>
    </source>
</evidence>
<feature type="transmembrane region" description="Helical" evidence="7">
    <location>
        <begin position="408"/>
        <end position="428"/>
    </location>
</feature>
<keyword evidence="2" id="KW-1003">Cell membrane</keyword>
<dbReference type="GO" id="GO:0022857">
    <property type="term" value="F:transmembrane transporter activity"/>
    <property type="evidence" value="ECO:0007669"/>
    <property type="project" value="TreeGrafter"/>
</dbReference>
<dbReference type="Pfam" id="PF06808">
    <property type="entry name" value="DctM"/>
    <property type="match status" value="1"/>
</dbReference>
<keyword evidence="5 7" id="KW-1133">Transmembrane helix</keyword>
<name>C8X5P3_DESRD</name>
<evidence type="ECO:0000313" key="10">
    <source>
        <dbReference type="Proteomes" id="UP000001052"/>
    </source>
</evidence>
<dbReference type="GO" id="GO:0005886">
    <property type="term" value="C:plasma membrane"/>
    <property type="evidence" value="ECO:0007669"/>
    <property type="project" value="UniProtKB-SubCell"/>
</dbReference>
<evidence type="ECO:0000256" key="7">
    <source>
        <dbReference type="SAM" id="Phobius"/>
    </source>
</evidence>
<evidence type="ECO:0000256" key="1">
    <source>
        <dbReference type="ARBA" id="ARBA00004429"/>
    </source>
</evidence>
<feature type="transmembrane region" description="Helical" evidence="7">
    <location>
        <begin position="249"/>
        <end position="267"/>
    </location>
</feature>
<feature type="transmembrane region" description="Helical" evidence="7">
    <location>
        <begin position="321"/>
        <end position="351"/>
    </location>
</feature>
<comment type="subcellular location">
    <subcellularLocation>
        <location evidence="1">Cell inner membrane</location>
        <topology evidence="1">Multi-pass membrane protein</topology>
    </subcellularLocation>
</comment>
<feature type="transmembrane region" description="Helical" evidence="7">
    <location>
        <begin position="141"/>
        <end position="166"/>
    </location>
</feature>
<evidence type="ECO:0000256" key="5">
    <source>
        <dbReference type="ARBA" id="ARBA00022989"/>
    </source>
</evidence>
<reference evidence="10" key="1">
    <citation type="submission" date="2009-09" db="EMBL/GenBank/DDBJ databases">
        <title>The complete chromosome of Desulfohalobium retbaense DSM 5692.</title>
        <authorList>
            <consortium name="US DOE Joint Genome Institute (JGI-PGF)"/>
            <person name="Lucas S."/>
            <person name="Copeland A."/>
            <person name="Lapidus A."/>
            <person name="Glavina del Rio T."/>
            <person name="Dalin E."/>
            <person name="Tice H."/>
            <person name="Bruce D."/>
            <person name="Goodwin L."/>
            <person name="Pitluck S."/>
            <person name="Kyrpides N."/>
            <person name="Mavromatis K."/>
            <person name="Ivanova N."/>
            <person name="Mikhailova N."/>
            <person name="Munk A.C."/>
            <person name="Brettin T."/>
            <person name="Detter J.C."/>
            <person name="Han C."/>
            <person name="Tapia R."/>
            <person name="Larimer F."/>
            <person name="Land M."/>
            <person name="Hauser L."/>
            <person name="Markowitz V."/>
            <person name="Cheng J.-F."/>
            <person name="Hugenholtz P."/>
            <person name="Woyke T."/>
            <person name="Wu D."/>
            <person name="Spring S."/>
            <person name="Klenk H.-P."/>
            <person name="Eisen J.A."/>
        </authorList>
    </citation>
    <scope>NUCLEOTIDE SEQUENCE [LARGE SCALE GENOMIC DNA]</scope>
    <source>
        <strain evidence="10">DSM 5692</strain>
    </source>
</reference>
<dbReference type="AlphaFoldDB" id="C8X5P3"/>
<reference evidence="9 10" key="2">
    <citation type="journal article" date="2010" name="Stand. Genomic Sci.">
        <title>Complete genome sequence of Desulfohalobium retbaense type strain (HR(100)).</title>
        <authorList>
            <person name="Spring S."/>
            <person name="Nolan M."/>
            <person name="Lapidus A."/>
            <person name="Glavina Del Rio T."/>
            <person name="Copeland A."/>
            <person name="Tice H."/>
            <person name="Cheng J.F."/>
            <person name="Lucas S."/>
            <person name="Land M."/>
            <person name="Chen F."/>
            <person name="Bruce D."/>
            <person name="Goodwin L."/>
            <person name="Pitluck S."/>
            <person name="Ivanova N."/>
            <person name="Mavromatis K."/>
            <person name="Mikhailova N."/>
            <person name="Pati A."/>
            <person name="Chen A."/>
            <person name="Palaniappan K."/>
            <person name="Hauser L."/>
            <person name="Chang Y.J."/>
            <person name="Jeffries C.D."/>
            <person name="Munk C."/>
            <person name="Kiss H."/>
            <person name="Chain P."/>
            <person name="Han C."/>
            <person name="Brettin T."/>
            <person name="Detter J.C."/>
            <person name="Schuler E."/>
            <person name="Goker M."/>
            <person name="Rohde M."/>
            <person name="Bristow J."/>
            <person name="Eisen J.A."/>
            <person name="Markowitz V."/>
            <person name="Hugenholtz P."/>
            <person name="Kyrpides N.C."/>
            <person name="Klenk H.P."/>
        </authorList>
    </citation>
    <scope>NUCLEOTIDE SEQUENCE [LARGE SCALE GENOMIC DNA]</scope>
    <source>
        <strain evidence="9 10">DSM 5692</strain>
    </source>
</reference>
<dbReference type="HOGENOM" id="CLU_019824_4_0_7"/>
<feature type="domain" description="TRAP C4-dicarboxylate transport system permease DctM subunit" evidence="8">
    <location>
        <begin position="13"/>
        <end position="423"/>
    </location>
</feature>
<dbReference type="NCBIfam" id="TIGR00786">
    <property type="entry name" value="dctM"/>
    <property type="match status" value="1"/>
</dbReference>
<dbReference type="RefSeq" id="WP_015752874.1">
    <property type="nucleotide sequence ID" value="NC_013223.1"/>
</dbReference>
<evidence type="ECO:0000256" key="3">
    <source>
        <dbReference type="ARBA" id="ARBA00022519"/>
    </source>
</evidence>
<feature type="transmembrane region" description="Helical" evidence="7">
    <location>
        <begin position="279"/>
        <end position="301"/>
    </location>
</feature>
<evidence type="ECO:0000256" key="4">
    <source>
        <dbReference type="ARBA" id="ARBA00022692"/>
    </source>
</evidence>
<dbReference type="PIRSF" id="PIRSF006066">
    <property type="entry name" value="HI0050"/>
    <property type="match status" value="1"/>
</dbReference>
<dbReference type="Proteomes" id="UP000001052">
    <property type="component" value="Chromosome"/>
</dbReference>
<accession>C8X5P3</accession>
<keyword evidence="10" id="KW-1185">Reference proteome</keyword>
<keyword evidence="4 7" id="KW-0812">Transmembrane</keyword>
<dbReference type="EMBL" id="CP001734">
    <property type="protein sequence ID" value="ACV69740.1"/>
    <property type="molecule type" value="Genomic_DNA"/>
</dbReference>
<dbReference type="InterPro" id="IPR004681">
    <property type="entry name" value="TRAP_DctM"/>
</dbReference>
<proteinExistence type="predicted"/>
<dbReference type="OrthoDB" id="5404879at2"/>
<dbReference type="InterPro" id="IPR010656">
    <property type="entry name" value="DctM"/>
</dbReference>
<dbReference type="PANTHER" id="PTHR33362">
    <property type="entry name" value="SIALIC ACID TRAP TRANSPORTER PERMEASE PROTEIN SIAT-RELATED"/>
    <property type="match status" value="1"/>
</dbReference>
<feature type="transmembrane region" description="Helical" evidence="7">
    <location>
        <begin position="54"/>
        <end position="77"/>
    </location>
</feature>
<sequence length="432" mass="45307">MSPLALAFCGIVALLALLFVLRLPVGFALALVGFAGFWMAINLRAALGMAGTETWQIFSSYGFTVIPLFIFMGQICFHSGVNKRLYHTAFTWFGPIRGGLGVATVLACAGFAAISGSNTATAATMSTVALPEMDKYKYHPVLGSGTVAAGSTLGVVIPPSVILIVIGLQTGQPIGKLFWAALIPGALLTLLFLVTVVIACRVRPDMAPAGPPTTWREKGASLPGSIEMLILFGLVMGGLFWGWFTPSEAGAAGAGGALALSCLTRRLKWPDFLAAVQDTLKISCMILTIVIGAVIFGRFLAVTRLPFALAQWVTGLELPAASILLCILGIYVIGGALMDALALLLITLPIFFPAAQTLGFDPLWFAVLVTMVTTLGAITPPVGVNAFIISSVGQTPLGNVYKGTALFAPAFFLCLTILALFPSLALYLPNSF</sequence>
<keyword evidence="3" id="KW-0997">Cell inner membrane</keyword>
<dbReference type="PANTHER" id="PTHR33362:SF5">
    <property type="entry name" value="C4-DICARBOXYLATE TRAP TRANSPORTER LARGE PERMEASE PROTEIN DCTM"/>
    <property type="match status" value="1"/>
</dbReference>
<keyword evidence="6 7" id="KW-0472">Membrane</keyword>
<dbReference type="eggNOG" id="COG1593">
    <property type="taxonomic scope" value="Bacteria"/>
</dbReference>
<feature type="transmembrane region" description="Helical" evidence="7">
    <location>
        <begin position="363"/>
        <end position="388"/>
    </location>
</feature>
<evidence type="ECO:0000256" key="2">
    <source>
        <dbReference type="ARBA" id="ARBA00022475"/>
    </source>
</evidence>
<dbReference type="STRING" id="485915.Dret_2458"/>
<feature type="transmembrane region" description="Helical" evidence="7">
    <location>
        <begin position="178"/>
        <end position="199"/>
    </location>
</feature>
<gene>
    <name evidence="9" type="ordered locus">Dret_2458</name>
</gene>
<evidence type="ECO:0000256" key="6">
    <source>
        <dbReference type="ARBA" id="ARBA00023136"/>
    </source>
</evidence>